<dbReference type="NCBIfam" id="TIGR02607">
    <property type="entry name" value="antidote_HigA"/>
    <property type="match status" value="1"/>
</dbReference>
<protein>
    <submittedName>
        <fullName evidence="2">HTH-type transcriptional regulator YbaQ</fullName>
    </submittedName>
</protein>
<proteinExistence type="predicted"/>
<evidence type="ECO:0000313" key="3">
    <source>
        <dbReference type="Proteomes" id="UP001055117"/>
    </source>
</evidence>
<dbReference type="InterPro" id="IPR010982">
    <property type="entry name" value="Lambda_DNA-bd_dom_sf"/>
</dbReference>
<name>A0ABQ4QBQ2_9HYPH</name>
<dbReference type="Proteomes" id="UP001055117">
    <property type="component" value="Unassembled WGS sequence"/>
</dbReference>
<dbReference type="PANTHER" id="PTHR36924">
    <property type="entry name" value="ANTITOXIN HIGA-1"/>
    <property type="match status" value="1"/>
</dbReference>
<dbReference type="RefSeq" id="WP_147762767.1">
    <property type="nucleotide sequence ID" value="NZ_BPQG01000004.1"/>
</dbReference>
<organism evidence="2 3">
    <name type="scientific">Methylobacterium cerastii</name>
    <dbReference type="NCBI Taxonomy" id="932741"/>
    <lineage>
        <taxon>Bacteria</taxon>
        <taxon>Pseudomonadati</taxon>
        <taxon>Pseudomonadota</taxon>
        <taxon>Alphaproteobacteria</taxon>
        <taxon>Hyphomicrobiales</taxon>
        <taxon>Methylobacteriaceae</taxon>
        <taxon>Methylobacterium</taxon>
    </lineage>
</organism>
<reference evidence="2 3" key="1">
    <citation type="journal article" date="2021" name="Front. Microbiol.">
        <title>Comprehensive Comparative Genomics and Phenotyping of Methylobacterium Species.</title>
        <authorList>
            <person name="Alessa O."/>
            <person name="Ogura Y."/>
            <person name="Fujitani Y."/>
            <person name="Takami H."/>
            <person name="Hayashi T."/>
            <person name="Sahin N."/>
            <person name="Tani A."/>
        </authorList>
    </citation>
    <scope>NUCLEOTIDE SEQUENCE [LARGE SCALE GENOMIC DNA]</scope>
    <source>
        <strain evidence="2 3">DSM 23679</strain>
    </source>
</reference>
<dbReference type="CDD" id="cd00093">
    <property type="entry name" value="HTH_XRE"/>
    <property type="match status" value="1"/>
</dbReference>
<dbReference type="InterPro" id="IPR001387">
    <property type="entry name" value="Cro/C1-type_HTH"/>
</dbReference>
<accession>A0ABQ4QBQ2</accession>
<keyword evidence="1" id="KW-0238">DNA-binding</keyword>
<evidence type="ECO:0000256" key="1">
    <source>
        <dbReference type="ARBA" id="ARBA00023125"/>
    </source>
</evidence>
<comment type="caution">
    <text evidence="2">The sequence shown here is derived from an EMBL/GenBank/DDBJ whole genome shotgun (WGS) entry which is preliminary data.</text>
</comment>
<keyword evidence="3" id="KW-1185">Reference proteome</keyword>
<dbReference type="Gene3D" id="1.10.260.40">
    <property type="entry name" value="lambda repressor-like DNA-binding domains"/>
    <property type="match status" value="1"/>
</dbReference>
<gene>
    <name evidence="2" type="primary">ybaQ</name>
    <name evidence="2" type="ORF">AFCDBAGC_0357</name>
</gene>
<sequence length="108" mass="11900">MPEEFAAKRPNRAPTHPGAILREDVLPALGITVTQLASHLKVTRQQIHRVLSESSDVSPEMAHRLGKLCGNGPLLWSRMQEAYSLWQAAERLGPDLAEIPTLEAKRAA</sequence>
<dbReference type="PANTHER" id="PTHR36924:SF1">
    <property type="entry name" value="ANTITOXIN HIGA-1"/>
    <property type="match status" value="1"/>
</dbReference>
<dbReference type="EMBL" id="BPQG01000004">
    <property type="protein sequence ID" value="GJD42519.1"/>
    <property type="molecule type" value="Genomic_DNA"/>
</dbReference>
<evidence type="ECO:0000313" key="2">
    <source>
        <dbReference type="EMBL" id="GJD42519.1"/>
    </source>
</evidence>
<dbReference type="InterPro" id="IPR013430">
    <property type="entry name" value="Toxin_antidote_HigA"/>
</dbReference>
<dbReference type="SUPFAM" id="SSF47413">
    <property type="entry name" value="lambda repressor-like DNA-binding domains"/>
    <property type="match status" value="1"/>
</dbReference>